<evidence type="ECO:0000313" key="1">
    <source>
        <dbReference type="EMBL" id="VTN15066.1"/>
    </source>
</evidence>
<sequence>MAVNRYGDVIYPSLAWWENYPAAALPDDVHLWLDSQEHYSVSGMRSRPNQSPERLSWIRQQHPDLWKKIDQWVDFGSYTMWALNRRMADLHVANNPLASASIYNRCASMNPRWIGSNCAPKFSRLRLTLASTAGRLALRLFPE</sequence>
<dbReference type="AlphaFoldDB" id="A0A4U9DBP9"/>
<dbReference type="InterPro" id="IPR043129">
    <property type="entry name" value="ATPase_NBD"/>
</dbReference>
<dbReference type="SUPFAM" id="SSF53067">
    <property type="entry name" value="Actin-like ATPase domain"/>
    <property type="match status" value="1"/>
</dbReference>
<gene>
    <name evidence="1" type="ORF">NCTC9185_07145</name>
</gene>
<evidence type="ECO:0000313" key="2">
    <source>
        <dbReference type="Proteomes" id="UP000339249"/>
    </source>
</evidence>
<name>A0A4U9DBP9_RAOTE</name>
<accession>A0A4U9DBP9</accession>
<organism evidence="1 2">
    <name type="scientific">Raoultella terrigena</name>
    <name type="common">Klebsiella terrigena</name>
    <dbReference type="NCBI Taxonomy" id="577"/>
    <lineage>
        <taxon>Bacteria</taxon>
        <taxon>Pseudomonadati</taxon>
        <taxon>Pseudomonadota</taxon>
        <taxon>Gammaproteobacteria</taxon>
        <taxon>Enterobacterales</taxon>
        <taxon>Enterobacteriaceae</taxon>
        <taxon>Klebsiella/Raoultella group</taxon>
        <taxon>Raoultella</taxon>
    </lineage>
</organism>
<dbReference type="Proteomes" id="UP000339249">
    <property type="component" value="Unassembled WGS sequence"/>
</dbReference>
<proteinExistence type="predicted"/>
<dbReference type="EMBL" id="CABDVU010000001">
    <property type="protein sequence ID" value="VTN15066.1"/>
    <property type="molecule type" value="Genomic_DNA"/>
</dbReference>
<protein>
    <submittedName>
        <fullName evidence="1">Uncharacterized protein</fullName>
    </submittedName>
</protein>
<dbReference type="Gene3D" id="3.30.420.40">
    <property type="match status" value="1"/>
</dbReference>
<reference evidence="1 2" key="1">
    <citation type="submission" date="2019-04" db="EMBL/GenBank/DDBJ databases">
        <authorList>
            <consortium name="Pathogen Informatics"/>
        </authorList>
    </citation>
    <scope>NUCLEOTIDE SEQUENCE [LARGE SCALE GENOMIC DNA]</scope>
    <source>
        <strain evidence="1 2">NCTC9185</strain>
    </source>
</reference>